<dbReference type="SUPFAM" id="SSF51735">
    <property type="entry name" value="NAD(P)-binding Rossmann-fold domains"/>
    <property type="match status" value="1"/>
</dbReference>
<proteinExistence type="inferred from homology"/>
<keyword evidence="3" id="KW-0520">NAD</keyword>
<dbReference type="RefSeq" id="WP_057828117.1">
    <property type="nucleotide sequence ID" value="NZ_AYZE01000001.1"/>
</dbReference>
<dbReference type="OrthoDB" id="9805416at2"/>
<comment type="caution">
    <text evidence="7">The sequence shown here is derived from an EMBL/GenBank/DDBJ whole genome shotgun (WGS) entry which is preliminary data.</text>
</comment>
<reference evidence="7 8" key="1">
    <citation type="journal article" date="2015" name="Genome Announc.">
        <title>Expanding the biotechnology potential of lactobacilli through comparative genomics of 213 strains and associated genera.</title>
        <authorList>
            <person name="Sun Z."/>
            <person name="Harris H.M."/>
            <person name="McCann A."/>
            <person name="Guo C."/>
            <person name="Argimon S."/>
            <person name="Zhang W."/>
            <person name="Yang X."/>
            <person name="Jeffery I.B."/>
            <person name="Cooney J.C."/>
            <person name="Kagawa T.F."/>
            <person name="Liu W."/>
            <person name="Song Y."/>
            <person name="Salvetti E."/>
            <person name="Wrobel A."/>
            <person name="Rasinkangas P."/>
            <person name="Parkhill J."/>
            <person name="Rea M.C."/>
            <person name="O'Sullivan O."/>
            <person name="Ritari J."/>
            <person name="Douillard F.P."/>
            <person name="Paul Ross R."/>
            <person name="Yang R."/>
            <person name="Briner A.E."/>
            <person name="Felis G.E."/>
            <person name="de Vos W.M."/>
            <person name="Barrangou R."/>
            <person name="Klaenhammer T.R."/>
            <person name="Caufield P.W."/>
            <person name="Cui Y."/>
            <person name="Zhang H."/>
            <person name="O'Toole P.W."/>
        </authorList>
    </citation>
    <scope>NUCLEOTIDE SEQUENCE [LARGE SCALE GENOMIC DNA]</scope>
    <source>
        <strain evidence="7 8">DSM 21116</strain>
    </source>
</reference>
<dbReference type="PATRIC" id="fig|1423729.3.peg.17"/>
<evidence type="ECO:0000256" key="2">
    <source>
        <dbReference type="ARBA" id="ARBA00023002"/>
    </source>
</evidence>
<protein>
    <submittedName>
        <fullName evidence="7">D-lactate dehydrogenase</fullName>
    </submittedName>
</protein>
<dbReference type="EMBL" id="AYZE01000001">
    <property type="protein sequence ID" value="KRM92929.1"/>
    <property type="molecule type" value="Genomic_DNA"/>
</dbReference>
<dbReference type="InterPro" id="IPR006140">
    <property type="entry name" value="D-isomer_DH_NAD-bd"/>
</dbReference>
<comment type="similarity">
    <text evidence="1 4">Belongs to the D-isomer specific 2-hydroxyacid dehydrogenase family.</text>
</comment>
<dbReference type="FunFam" id="3.40.50.720:FF:000041">
    <property type="entry name" value="D-3-phosphoglycerate dehydrogenase"/>
    <property type="match status" value="1"/>
</dbReference>
<dbReference type="GO" id="GO:0047545">
    <property type="term" value="F:(S)-2-hydroxyglutarate dehydrogenase activity"/>
    <property type="evidence" value="ECO:0007669"/>
    <property type="project" value="UniProtKB-ARBA"/>
</dbReference>
<dbReference type="InterPro" id="IPR036291">
    <property type="entry name" value="NAD(P)-bd_dom_sf"/>
</dbReference>
<dbReference type="Gene3D" id="3.40.50.720">
    <property type="entry name" value="NAD(P)-binding Rossmann-like Domain"/>
    <property type="match status" value="2"/>
</dbReference>
<dbReference type="Proteomes" id="UP000051131">
    <property type="component" value="Unassembled WGS sequence"/>
</dbReference>
<evidence type="ECO:0000313" key="7">
    <source>
        <dbReference type="EMBL" id="KRM92929.1"/>
    </source>
</evidence>
<dbReference type="GO" id="GO:0008720">
    <property type="term" value="F:D-lactate dehydrogenase (NAD+) activity"/>
    <property type="evidence" value="ECO:0007669"/>
    <property type="project" value="TreeGrafter"/>
</dbReference>
<dbReference type="Pfam" id="PF02826">
    <property type="entry name" value="2-Hacid_dh_C"/>
    <property type="match status" value="1"/>
</dbReference>
<dbReference type="Pfam" id="PF00389">
    <property type="entry name" value="2-Hacid_dh"/>
    <property type="match status" value="1"/>
</dbReference>
<dbReference type="STRING" id="1423729.FC80_GL000017"/>
<dbReference type="GO" id="GO:0051287">
    <property type="term" value="F:NAD binding"/>
    <property type="evidence" value="ECO:0007669"/>
    <property type="project" value="InterPro"/>
</dbReference>
<organism evidence="7 8">
    <name type="scientific">Liquorilactobacillus cacaonum DSM 21116</name>
    <dbReference type="NCBI Taxonomy" id="1423729"/>
    <lineage>
        <taxon>Bacteria</taxon>
        <taxon>Bacillati</taxon>
        <taxon>Bacillota</taxon>
        <taxon>Bacilli</taxon>
        <taxon>Lactobacillales</taxon>
        <taxon>Lactobacillaceae</taxon>
        <taxon>Liquorilactobacillus</taxon>
    </lineage>
</organism>
<name>A0A0R2CMY7_9LACO</name>
<feature type="domain" description="D-isomer specific 2-hydroxyacid dehydrogenase catalytic" evidence="5">
    <location>
        <begin position="5"/>
        <end position="327"/>
    </location>
</feature>
<keyword evidence="8" id="KW-1185">Reference proteome</keyword>
<feature type="domain" description="D-isomer specific 2-hydroxyacid dehydrogenase NAD-binding" evidence="6">
    <location>
        <begin position="111"/>
        <end position="296"/>
    </location>
</feature>
<sequence>MKILMMSVRDDEKEAITEWEKRNNIEVKTVDWELRLDKVEELVGYDGIVIQQRSKVEKAVYPALKAIGIKQITLRTAGYDVVDIDLARENNLVITNVPAYSPRSVAELALAHTMRLIRKLEIFDERMARQDFRWAGLQATEIHSLTVGIIGAGRIGGTTAKIFDALGAKVIAYDLVERDELKSIVDYMSKEEVLRNADVICLHVDLNQTTVDLMGAKEFELMKPTAYLINECRGPVVETDALIAALEEKKIAGAALDTLTGEENFFNFDLQNKDLPSTQLKKLRAMDNVILTPHVGFFTNIAVQNMVDISLNDVVLILNGKTSEHQVS</sequence>
<dbReference type="PROSITE" id="PS00065">
    <property type="entry name" value="D_2_HYDROXYACID_DH_1"/>
    <property type="match status" value="1"/>
</dbReference>
<dbReference type="InterPro" id="IPR006139">
    <property type="entry name" value="D-isomer_2_OHA_DH_cat_dom"/>
</dbReference>
<accession>A0A0R2CMY7</accession>
<dbReference type="InterPro" id="IPR029752">
    <property type="entry name" value="D-isomer_DH_CS1"/>
</dbReference>
<dbReference type="CDD" id="cd12186">
    <property type="entry name" value="LDH"/>
    <property type="match status" value="1"/>
</dbReference>
<gene>
    <name evidence="7" type="ORF">FC80_GL000017</name>
</gene>
<dbReference type="InterPro" id="IPR029753">
    <property type="entry name" value="D-isomer_DH_CS"/>
</dbReference>
<evidence type="ECO:0000256" key="4">
    <source>
        <dbReference type="RuleBase" id="RU003719"/>
    </source>
</evidence>
<dbReference type="PROSITE" id="PS00671">
    <property type="entry name" value="D_2_HYDROXYACID_DH_3"/>
    <property type="match status" value="1"/>
</dbReference>
<evidence type="ECO:0000256" key="1">
    <source>
        <dbReference type="ARBA" id="ARBA00005854"/>
    </source>
</evidence>
<dbReference type="GO" id="GO:0006564">
    <property type="term" value="P:L-serine biosynthetic process"/>
    <property type="evidence" value="ECO:0007669"/>
    <property type="project" value="UniProtKB-ARBA"/>
</dbReference>
<evidence type="ECO:0000259" key="6">
    <source>
        <dbReference type="Pfam" id="PF02826"/>
    </source>
</evidence>
<evidence type="ECO:0000259" key="5">
    <source>
        <dbReference type="Pfam" id="PF00389"/>
    </source>
</evidence>
<dbReference type="GO" id="GO:0004617">
    <property type="term" value="F:phosphoglycerate dehydrogenase activity"/>
    <property type="evidence" value="ECO:0007669"/>
    <property type="project" value="UniProtKB-ARBA"/>
</dbReference>
<dbReference type="SUPFAM" id="SSF52283">
    <property type="entry name" value="Formate/glycerate dehydrogenase catalytic domain-like"/>
    <property type="match status" value="1"/>
</dbReference>
<dbReference type="InterPro" id="IPR058205">
    <property type="entry name" value="D-LDH-like"/>
</dbReference>
<evidence type="ECO:0000313" key="8">
    <source>
        <dbReference type="Proteomes" id="UP000051131"/>
    </source>
</evidence>
<keyword evidence="2 4" id="KW-0560">Oxidoreductase</keyword>
<evidence type="ECO:0000256" key="3">
    <source>
        <dbReference type="ARBA" id="ARBA00023027"/>
    </source>
</evidence>
<dbReference type="PANTHER" id="PTHR43026:SF1">
    <property type="entry name" value="2-HYDROXYACID DEHYDROGENASE HOMOLOG 1-RELATED"/>
    <property type="match status" value="1"/>
</dbReference>
<dbReference type="AlphaFoldDB" id="A0A0R2CMY7"/>
<dbReference type="PANTHER" id="PTHR43026">
    <property type="entry name" value="2-HYDROXYACID DEHYDROGENASE HOMOLOG 1-RELATED"/>
    <property type="match status" value="1"/>
</dbReference>